<dbReference type="InterPro" id="IPR034660">
    <property type="entry name" value="DinB/YfiT-like"/>
</dbReference>
<dbReference type="InterPro" id="IPR023774">
    <property type="entry name" value="Put_metal_dep_hydrolase_YfiT"/>
</dbReference>
<evidence type="ECO:0000256" key="1">
    <source>
        <dbReference type="ARBA" id="ARBA00022490"/>
    </source>
</evidence>
<dbReference type="HAMAP" id="MF_01256">
    <property type="entry name" value="YfiT_hydrol"/>
    <property type="match status" value="1"/>
</dbReference>
<dbReference type="GO" id="GO:0016787">
    <property type="term" value="F:hydrolase activity"/>
    <property type="evidence" value="ECO:0007669"/>
    <property type="project" value="UniProtKB-KW"/>
</dbReference>
<dbReference type="Proteomes" id="UP000183209">
    <property type="component" value="Unassembled WGS sequence"/>
</dbReference>
<dbReference type="Pfam" id="PF12867">
    <property type="entry name" value="DinB_2"/>
    <property type="match status" value="1"/>
</dbReference>
<keyword evidence="3" id="KW-0378">Hydrolase</keyword>
<dbReference type="OrthoDB" id="9796039at2"/>
<protein>
    <submittedName>
        <fullName evidence="6">DinB superfamily protein</fullName>
    </submittedName>
</protein>
<evidence type="ECO:0000256" key="4">
    <source>
        <dbReference type="ARBA" id="ARBA00022833"/>
    </source>
</evidence>
<reference evidence="6 7" key="1">
    <citation type="submission" date="2016-10" db="EMBL/GenBank/DDBJ databases">
        <authorList>
            <person name="de Groot N.N."/>
        </authorList>
    </citation>
    <scope>NUCLEOTIDE SEQUENCE [LARGE SCALE GENOMIC DNA]</scope>
    <source>
        <strain evidence="6 7">CGMCC 1.6114</strain>
    </source>
</reference>
<sequence length="181" mass="21403">MTTAAQLELLKYPIGKYNRPSTISETKLAEWIGDIEALPSKLNNLVSDFTEQQLDTPYRVDGWTVRQVVHHLVDSHVNSYVRYKWTLTEDKPTIKAYHEDRWAELDDYKAPIDTSLQMLEALHKRWVYLLKRLTKEDLSRTFIHPEHNTEISLAVLTSIYSWHCRHHFAHIEHLAKRKGWI</sequence>
<dbReference type="Gene3D" id="1.20.120.450">
    <property type="entry name" value="dinb family like domain"/>
    <property type="match status" value="1"/>
</dbReference>
<evidence type="ECO:0000256" key="2">
    <source>
        <dbReference type="ARBA" id="ARBA00022723"/>
    </source>
</evidence>
<dbReference type="InterPro" id="IPR024775">
    <property type="entry name" value="DinB-like"/>
</dbReference>
<evidence type="ECO:0000256" key="3">
    <source>
        <dbReference type="ARBA" id="ARBA00022801"/>
    </source>
</evidence>
<evidence type="ECO:0000313" key="6">
    <source>
        <dbReference type="EMBL" id="SFS67793.1"/>
    </source>
</evidence>
<dbReference type="EMBL" id="FPAG01000003">
    <property type="protein sequence ID" value="SFS67793.1"/>
    <property type="molecule type" value="Genomic_DNA"/>
</dbReference>
<keyword evidence="4" id="KW-0862">Zinc</keyword>
<organism evidence="6 7">
    <name type="scientific">Zhouia amylolytica</name>
    <dbReference type="NCBI Taxonomy" id="376730"/>
    <lineage>
        <taxon>Bacteria</taxon>
        <taxon>Pseudomonadati</taxon>
        <taxon>Bacteroidota</taxon>
        <taxon>Flavobacteriia</taxon>
        <taxon>Flavobacteriales</taxon>
        <taxon>Flavobacteriaceae</taxon>
        <taxon>Zhouia</taxon>
    </lineage>
</organism>
<dbReference type="RefSeq" id="WP_074977713.1">
    <property type="nucleotide sequence ID" value="NZ_FPAG01000003.1"/>
</dbReference>
<dbReference type="AlphaFoldDB" id="A0A1I6RSV0"/>
<dbReference type="SUPFAM" id="SSF109854">
    <property type="entry name" value="DinB/YfiT-like putative metalloenzymes"/>
    <property type="match status" value="1"/>
</dbReference>
<name>A0A1I6RSV0_9FLAO</name>
<keyword evidence="2" id="KW-0479">Metal-binding</keyword>
<proteinExistence type="inferred from homology"/>
<feature type="domain" description="DinB-like" evidence="5">
    <location>
        <begin position="36"/>
        <end position="171"/>
    </location>
</feature>
<evidence type="ECO:0000259" key="5">
    <source>
        <dbReference type="Pfam" id="PF12867"/>
    </source>
</evidence>
<gene>
    <name evidence="6" type="ORF">SAMN04487906_1297</name>
</gene>
<keyword evidence="1" id="KW-0963">Cytoplasm</keyword>
<evidence type="ECO:0000313" key="7">
    <source>
        <dbReference type="Proteomes" id="UP000183209"/>
    </source>
</evidence>
<dbReference type="GO" id="GO:0046872">
    <property type="term" value="F:metal ion binding"/>
    <property type="evidence" value="ECO:0007669"/>
    <property type="project" value="UniProtKB-KW"/>
</dbReference>
<accession>A0A1I6RSV0</accession>
<dbReference type="NCBIfam" id="NF009807">
    <property type="entry name" value="PRK13291.1"/>
    <property type="match status" value="1"/>
</dbReference>